<name>A0A1I3HKT5_9RHOB</name>
<reference evidence="1 2" key="1">
    <citation type="submission" date="2016-10" db="EMBL/GenBank/DDBJ databases">
        <authorList>
            <person name="de Groot N.N."/>
        </authorList>
    </citation>
    <scope>NUCLEOTIDE SEQUENCE [LARGE SCALE GENOMIC DNA]</scope>
    <source>
        <strain evidence="1 2">CGMCC 1.11030</strain>
    </source>
</reference>
<protein>
    <submittedName>
        <fullName evidence="1">Uncharacterized protein</fullName>
    </submittedName>
</protein>
<keyword evidence="2" id="KW-1185">Reference proteome</keyword>
<organism evidence="1 2">
    <name type="scientific">Albimonas pacifica</name>
    <dbReference type="NCBI Taxonomy" id="1114924"/>
    <lineage>
        <taxon>Bacteria</taxon>
        <taxon>Pseudomonadati</taxon>
        <taxon>Pseudomonadota</taxon>
        <taxon>Alphaproteobacteria</taxon>
        <taxon>Rhodobacterales</taxon>
        <taxon>Paracoccaceae</taxon>
        <taxon>Albimonas</taxon>
    </lineage>
</organism>
<dbReference type="STRING" id="1114924.SAMN05216258_10647"/>
<evidence type="ECO:0000313" key="1">
    <source>
        <dbReference type="EMBL" id="SFI36229.1"/>
    </source>
</evidence>
<dbReference type="EMBL" id="FOQH01000006">
    <property type="protein sequence ID" value="SFI36229.1"/>
    <property type="molecule type" value="Genomic_DNA"/>
</dbReference>
<dbReference type="AlphaFoldDB" id="A0A1I3HKT5"/>
<dbReference type="OrthoDB" id="8659436at2"/>
<dbReference type="Proteomes" id="UP000199377">
    <property type="component" value="Unassembled WGS sequence"/>
</dbReference>
<evidence type="ECO:0000313" key="2">
    <source>
        <dbReference type="Proteomes" id="UP000199377"/>
    </source>
</evidence>
<sequence length="79" mass="8446">MPGTDLDSHVVHIHCRACGRTVDVYASVLAAHGIKVGRDLGWAHRLRCRGCGVRGQSEARILPSVEGTPFRPAGGERDG</sequence>
<accession>A0A1I3HKT5</accession>
<dbReference type="RefSeq" id="WP_092860418.1">
    <property type="nucleotide sequence ID" value="NZ_FOQH01000006.1"/>
</dbReference>
<proteinExistence type="predicted"/>
<gene>
    <name evidence="1" type="ORF">SAMN05216258_10647</name>
</gene>